<dbReference type="Gene3D" id="3.30.40.10">
    <property type="entry name" value="Zinc/RING finger domain, C3HC4 (zinc finger)"/>
    <property type="match status" value="2"/>
</dbReference>
<dbReference type="InterPro" id="IPR001965">
    <property type="entry name" value="Znf_PHD"/>
</dbReference>
<evidence type="ECO:0000256" key="7">
    <source>
        <dbReference type="ARBA" id="ARBA00023242"/>
    </source>
</evidence>
<feature type="region of interest" description="Disordered" evidence="10">
    <location>
        <begin position="373"/>
        <end position="442"/>
    </location>
</feature>
<feature type="compositionally biased region" description="Polar residues" evidence="10">
    <location>
        <begin position="87"/>
        <end position="97"/>
    </location>
</feature>
<dbReference type="InterPro" id="IPR050701">
    <property type="entry name" value="Histone_Mod_Regulator"/>
</dbReference>
<dbReference type="SUPFAM" id="SSF47370">
    <property type="entry name" value="Bromodomain"/>
    <property type="match status" value="1"/>
</dbReference>
<evidence type="ECO:0000256" key="10">
    <source>
        <dbReference type="SAM" id="MobiDB-lite"/>
    </source>
</evidence>
<dbReference type="GO" id="GO:0006357">
    <property type="term" value="P:regulation of transcription by RNA polymerase II"/>
    <property type="evidence" value="ECO:0007669"/>
    <property type="project" value="TreeGrafter"/>
</dbReference>
<feature type="compositionally biased region" description="Basic and acidic residues" evidence="10">
    <location>
        <begin position="416"/>
        <end position="436"/>
    </location>
</feature>
<protein>
    <submittedName>
        <fullName evidence="15">Bromodomain and PHD finger containing, 3b</fullName>
    </submittedName>
</protein>
<feature type="domain" description="PWWP" evidence="13">
    <location>
        <begin position="1020"/>
        <end position="1103"/>
    </location>
</feature>
<dbReference type="Pfam" id="PF00855">
    <property type="entry name" value="PWWP"/>
    <property type="match status" value="1"/>
</dbReference>
<dbReference type="PROSITE" id="PS50016">
    <property type="entry name" value="ZF_PHD_2"/>
    <property type="match status" value="1"/>
</dbReference>
<dbReference type="Pfam" id="PF00439">
    <property type="entry name" value="Bromodomain"/>
    <property type="match status" value="1"/>
</dbReference>
<evidence type="ECO:0000256" key="8">
    <source>
        <dbReference type="PROSITE-ProRule" id="PRU00035"/>
    </source>
</evidence>
<keyword evidence="2" id="KW-0479">Metal-binding</keyword>
<evidence type="ECO:0000256" key="3">
    <source>
        <dbReference type="ARBA" id="ARBA00022737"/>
    </source>
</evidence>
<evidence type="ECO:0000256" key="1">
    <source>
        <dbReference type="ARBA" id="ARBA00004123"/>
    </source>
</evidence>
<feature type="region of interest" description="Disordered" evidence="10">
    <location>
        <begin position="74"/>
        <end position="104"/>
    </location>
</feature>
<dbReference type="FunFam" id="3.30.40.10:FF:000007">
    <property type="entry name" value="Bromodomain containing 1, isoform CRA_b"/>
    <property type="match status" value="1"/>
</dbReference>
<feature type="region of interest" description="Disordered" evidence="10">
    <location>
        <begin position="888"/>
        <end position="942"/>
    </location>
</feature>
<feature type="compositionally biased region" description="Low complexity" evidence="10">
    <location>
        <begin position="907"/>
        <end position="930"/>
    </location>
</feature>
<keyword evidence="3" id="KW-0677">Repeat</keyword>
<evidence type="ECO:0000259" key="11">
    <source>
        <dbReference type="PROSITE" id="PS50014"/>
    </source>
</evidence>
<feature type="domain" description="PHD-type" evidence="12">
    <location>
        <begin position="199"/>
        <end position="249"/>
    </location>
</feature>
<evidence type="ECO:0000256" key="4">
    <source>
        <dbReference type="ARBA" id="ARBA00022771"/>
    </source>
</evidence>
<dbReference type="GeneTree" id="ENSGT00940000155056"/>
<evidence type="ECO:0000256" key="5">
    <source>
        <dbReference type="ARBA" id="ARBA00022833"/>
    </source>
</evidence>
<dbReference type="PROSITE" id="PS51805">
    <property type="entry name" value="EPHD"/>
    <property type="match status" value="1"/>
</dbReference>
<evidence type="ECO:0000256" key="2">
    <source>
        <dbReference type="ARBA" id="ARBA00022723"/>
    </source>
</evidence>
<evidence type="ECO:0000259" key="14">
    <source>
        <dbReference type="PROSITE" id="PS51805"/>
    </source>
</evidence>
<evidence type="ECO:0000259" key="12">
    <source>
        <dbReference type="PROSITE" id="PS50016"/>
    </source>
</evidence>
<dbReference type="PRINTS" id="PR00503">
    <property type="entry name" value="BROMODOMAIN"/>
</dbReference>
<dbReference type="FunFam" id="2.30.30.140:FF:000008">
    <property type="entry name" value="Bromodomain containing 1, isoform CRA_b"/>
    <property type="match status" value="1"/>
</dbReference>
<keyword evidence="16" id="KW-1185">Reference proteome</keyword>
<feature type="compositionally biased region" description="Low complexity" evidence="10">
    <location>
        <begin position="389"/>
        <end position="400"/>
    </location>
</feature>
<dbReference type="Gene3D" id="2.30.30.140">
    <property type="match status" value="1"/>
</dbReference>
<dbReference type="InterPro" id="IPR013083">
    <property type="entry name" value="Znf_RING/FYVE/PHD"/>
</dbReference>
<feature type="compositionally biased region" description="Low complexity" evidence="10">
    <location>
        <begin position="74"/>
        <end position="86"/>
    </location>
</feature>
<dbReference type="SUPFAM" id="SSF57903">
    <property type="entry name" value="FYVE/PHD zinc finger"/>
    <property type="match status" value="1"/>
</dbReference>
<dbReference type="GO" id="GO:0005634">
    <property type="term" value="C:nucleus"/>
    <property type="evidence" value="ECO:0007669"/>
    <property type="project" value="UniProtKB-SubCell"/>
</dbReference>
<dbReference type="PROSITE" id="PS50812">
    <property type="entry name" value="PWWP"/>
    <property type="match status" value="1"/>
</dbReference>
<sequence>MRKPRQKGQVGAGRQRSPSPYSLKASPTRETLSYAQAQKVVEVELDGRLHRISVVEPLEVITEDEMMAQDISECNSNKENSEQSSSPTKKLNSSHGNHVTLPEPKFSVQETFTPVEAPPLPAAYYRYIEPSSEEHEGKAEYDMDEEDTAWLEMVNAGRTSDGSSAVSPDTFELLIDQLEEEAYREARSRAPSQSSIDDDAFCCVCLDDECLNSNVILFCDSCNLAVHQECYGVPYIPEGQWLCRCCLQSPQKPVDCVLCPNRGGAFKQTSDGRWAHVVCAIWIPEVCFANTVFLEPVEGVSNIPPARWKLTCYLCKQKGRGASIQCHKANCYTAFHVTCAQRAGLFMKIEPVRETNVNGTTFSVKKTAFCEAHSPPGQDAGSDEETEGRVVGSRGRASRGQSAYTVGPVTPKKGRKPEEDDKSDKKKGKKAEEASPKHTGSLQVAIPQIPTSRLNSICKGIFLQRKSQFLQRLYNYWRLKRQSRNGVPLVRRLHSNVHSQRNTEQPEVDERLSAAREALRYWQKLRHDLEKARLLVELIRKREKLKREQVKVQQAALEMQLTPMLMLLRSTLDQLQEKDTAHIFGQPVCIKEVPDYLEFISHPMDFSTMRSKLESHFYRSVSDLEADFNLMVSNCLLYNASDTVFHRAALHLRDLGGAVLRHAQRQATNIGLDLDSGMHLAESPQKRDFYSCTWEDVDSVLDPNNRLHMSVEDQLKELLEKLDFVTSMRCSGARTRRMRLLRREINSIRYRQGQPPRHSLLNGHLKEEEEEDEDDDLKSTSPPTLEPTGPAPPPRRGDTLLEPPTLRPITAEPPGWPCKRLKMDGDVSSGPSDSIEDQERSTAPHLHGQEVSNGLTAHNPPPCHSTGGVGRRTSVLFKKAKNGAKLFRERDRTLWNGKGAQEEHNFTGPNSSSTTPSTTPLSTPTKTPQKSPGPPLLSTQDLCSDPELQRMQTLESGLTNGFSVVDGSDSASCPVLSSPPKRSLGKPALSKVPLFEMLNGDSDYSGAGSQTPERDMELEPLELVWAKCRGYPSYPALIIDPDMPQEGLLHNGVPIPVPPKDVLHLGEQRQEDANEKLYLVLFFDNKRTWQWLPRDKMTPLGVDDTADKLRIMEGRKSSIRKSVQVAYDRAMIHMSRVSHSHCFVAPNFF</sequence>
<feature type="region of interest" description="Disordered" evidence="10">
    <location>
        <begin position="765"/>
        <end position="874"/>
    </location>
</feature>
<dbReference type="InterPro" id="IPR019542">
    <property type="entry name" value="Enhancer_polycomb-like_N"/>
</dbReference>
<evidence type="ECO:0000313" key="15">
    <source>
        <dbReference type="Ensembl" id="ENSOMEP00000015024.1"/>
    </source>
</evidence>
<dbReference type="InterPro" id="IPR019787">
    <property type="entry name" value="Znf_PHD-finger"/>
</dbReference>
<reference evidence="15" key="2">
    <citation type="submission" date="2025-09" db="UniProtKB">
        <authorList>
            <consortium name="Ensembl"/>
        </authorList>
    </citation>
    <scope>IDENTIFICATION</scope>
</reference>
<dbReference type="PANTHER" id="PTHR13793:SF19">
    <property type="entry name" value="BROMODOMAIN AND PHD FINGER-CONTAINING PROTEIN 3"/>
    <property type="match status" value="1"/>
</dbReference>
<dbReference type="InterPro" id="IPR036427">
    <property type="entry name" value="Bromodomain-like_sf"/>
</dbReference>
<dbReference type="PROSITE" id="PS01359">
    <property type="entry name" value="ZF_PHD_1"/>
    <property type="match status" value="1"/>
</dbReference>
<dbReference type="SMART" id="SM00297">
    <property type="entry name" value="BROMO"/>
    <property type="match status" value="1"/>
</dbReference>
<dbReference type="PROSITE" id="PS50014">
    <property type="entry name" value="BROMODOMAIN_2"/>
    <property type="match status" value="1"/>
</dbReference>
<keyword evidence="5" id="KW-0862">Zinc</keyword>
<dbReference type="FunFam" id="3.30.40.10:FF:000008">
    <property type="entry name" value="Bromodomain containing 1, isoform CRA_a"/>
    <property type="match status" value="1"/>
</dbReference>
<feature type="region of interest" description="Disordered" evidence="10">
    <location>
        <begin position="1"/>
        <end position="30"/>
    </location>
</feature>
<dbReference type="Proteomes" id="UP000261560">
    <property type="component" value="Unplaced"/>
</dbReference>
<feature type="domain" description="PHD-type" evidence="14">
    <location>
        <begin position="253"/>
        <end position="374"/>
    </location>
</feature>
<dbReference type="SMART" id="SM00249">
    <property type="entry name" value="PHD"/>
    <property type="match status" value="2"/>
</dbReference>
<reference evidence="15" key="1">
    <citation type="submission" date="2025-08" db="UniProtKB">
        <authorList>
            <consortium name="Ensembl"/>
        </authorList>
    </citation>
    <scope>IDENTIFICATION</scope>
</reference>
<dbReference type="SMART" id="SM00293">
    <property type="entry name" value="PWWP"/>
    <property type="match status" value="1"/>
</dbReference>
<dbReference type="AlphaFoldDB" id="A0A3B3CBN9"/>
<dbReference type="InterPro" id="IPR000313">
    <property type="entry name" value="PWWP_dom"/>
</dbReference>
<dbReference type="CDD" id="cd15572">
    <property type="entry name" value="PHD_BRPF"/>
    <property type="match status" value="1"/>
</dbReference>
<evidence type="ECO:0000313" key="16">
    <source>
        <dbReference type="Proteomes" id="UP000261560"/>
    </source>
</evidence>
<dbReference type="Gene3D" id="1.20.920.10">
    <property type="entry name" value="Bromodomain-like"/>
    <property type="match status" value="1"/>
</dbReference>
<dbReference type="CDD" id="cd20158">
    <property type="entry name" value="PWWP_BRPF3"/>
    <property type="match status" value="1"/>
</dbReference>
<dbReference type="CDD" id="cd05512">
    <property type="entry name" value="Bromo_brd1_like"/>
    <property type="match status" value="1"/>
</dbReference>
<dbReference type="Pfam" id="PF13831">
    <property type="entry name" value="PHD_2"/>
    <property type="match status" value="1"/>
</dbReference>
<keyword evidence="4 9" id="KW-0863">Zinc-finger</keyword>
<dbReference type="Pfam" id="PF10513">
    <property type="entry name" value="EPL1"/>
    <property type="match status" value="1"/>
</dbReference>
<dbReference type="Ensembl" id="ENSOMET00000023083.1">
    <property type="protein sequence ID" value="ENSOMEP00000015024.1"/>
    <property type="gene ID" value="ENSOMEG00000016628.1"/>
</dbReference>
<dbReference type="InterPro" id="IPR034732">
    <property type="entry name" value="EPHD"/>
</dbReference>
<feature type="domain" description="Bromo" evidence="11">
    <location>
        <begin position="576"/>
        <end position="646"/>
    </location>
</feature>
<keyword evidence="7" id="KW-0539">Nucleus</keyword>
<dbReference type="InterPro" id="IPR011011">
    <property type="entry name" value="Znf_FYVE_PHD"/>
</dbReference>
<evidence type="ECO:0000256" key="6">
    <source>
        <dbReference type="ARBA" id="ARBA00023117"/>
    </source>
</evidence>
<proteinExistence type="predicted"/>
<dbReference type="InterPro" id="IPR001487">
    <property type="entry name" value="Bromodomain"/>
</dbReference>
<evidence type="ECO:0000259" key="13">
    <source>
        <dbReference type="PROSITE" id="PS50812"/>
    </source>
</evidence>
<keyword evidence="6 8" id="KW-0103">Bromodomain</keyword>
<dbReference type="PANTHER" id="PTHR13793">
    <property type="entry name" value="PHD FINGER PROTEINS"/>
    <property type="match status" value="1"/>
</dbReference>
<name>A0A3B3CBN9_ORYME</name>
<dbReference type="Pfam" id="PF13832">
    <property type="entry name" value="zf-HC5HC2H_2"/>
    <property type="match status" value="1"/>
</dbReference>
<evidence type="ECO:0000256" key="9">
    <source>
        <dbReference type="PROSITE-ProRule" id="PRU00146"/>
    </source>
</evidence>
<organism evidence="15 16">
    <name type="scientific">Oryzias melastigma</name>
    <name type="common">Marine medaka</name>
    <dbReference type="NCBI Taxonomy" id="30732"/>
    <lineage>
        <taxon>Eukaryota</taxon>
        <taxon>Metazoa</taxon>
        <taxon>Chordata</taxon>
        <taxon>Craniata</taxon>
        <taxon>Vertebrata</taxon>
        <taxon>Euteleostomi</taxon>
        <taxon>Actinopterygii</taxon>
        <taxon>Neopterygii</taxon>
        <taxon>Teleostei</taxon>
        <taxon>Neoteleostei</taxon>
        <taxon>Acanthomorphata</taxon>
        <taxon>Ovalentaria</taxon>
        <taxon>Atherinomorphae</taxon>
        <taxon>Beloniformes</taxon>
        <taxon>Adrianichthyidae</taxon>
        <taxon>Oryziinae</taxon>
        <taxon>Oryzias</taxon>
    </lineage>
</organism>
<accession>A0A3B3CBN9</accession>
<dbReference type="GO" id="GO:0008270">
    <property type="term" value="F:zinc ion binding"/>
    <property type="evidence" value="ECO:0007669"/>
    <property type="project" value="UniProtKB-KW"/>
</dbReference>
<dbReference type="SUPFAM" id="SSF63748">
    <property type="entry name" value="Tudor/PWWP/MBT"/>
    <property type="match status" value="1"/>
</dbReference>
<comment type="subcellular location">
    <subcellularLocation>
        <location evidence="1">Nucleus</location>
    </subcellularLocation>
</comment>
<dbReference type="InterPro" id="IPR019786">
    <property type="entry name" value="Zinc_finger_PHD-type_CS"/>
</dbReference>